<keyword evidence="11" id="KW-1185">Reference proteome</keyword>
<dbReference type="InterPro" id="IPR036388">
    <property type="entry name" value="WH-like_DNA-bd_sf"/>
</dbReference>
<proteinExistence type="predicted"/>
<keyword evidence="3" id="KW-0805">Transcription regulation</keyword>
<sequence>MARASQPDAIVLDAALPDASGIEVCTVLRKDPSTRRSFLVVASTNADEDDRVAAFEAGADDWIRKPFSTRELLLRVRAILRRRGRRLPEDTLSLGPLRIERAARRVTVSEERIELTRREFDLLLRLADGRGRVQTRESLVAELWPDEAPSLRVVDTTVKRLRRKMGPSGAWIRTLRGIGYQLTSEG</sequence>
<dbReference type="STRING" id="1391654.AKJ09_10832"/>
<evidence type="ECO:0000256" key="5">
    <source>
        <dbReference type="ARBA" id="ARBA00023163"/>
    </source>
</evidence>
<dbReference type="InterPro" id="IPR016032">
    <property type="entry name" value="Sig_transdc_resp-reg_C-effctor"/>
</dbReference>
<evidence type="ECO:0000256" key="4">
    <source>
        <dbReference type="ARBA" id="ARBA00023125"/>
    </source>
</evidence>
<evidence type="ECO:0000256" key="2">
    <source>
        <dbReference type="ARBA" id="ARBA00023012"/>
    </source>
</evidence>
<accession>A0A0K1QEI5</accession>
<dbReference type="GO" id="GO:0000156">
    <property type="term" value="F:phosphorelay response regulator activity"/>
    <property type="evidence" value="ECO:0007669"/>
    <property type="project" value="TreeGrafter"/>
</dbReference>
<dbReference type="PANTHER" id="PTHR48111">
    <property type="entry name" value="REGULATOR OF RPOS"/>
    <property type="match status" value="1"/>
</dbReference>
<dbReference type="KEGG" id="llu:AKJ09_10832"/>
<gene>
    <name evidence="10" type="ORF">AKJ09_10832</name>
</gene>
<evidence type="ECO:0000256" key="3">
    <source>
        <dbReference type="ARBA" id="ARBA00023015"/>
    </source>
</evidence>
<evidence type="ECO:0000259" key="8">
    <source>
        <dbReference type="PROSITE" id="PS50110"/>
    </source>
</evidence>
<evidence type="ECO:0000259" key="9">
    <source>
        <dbReference type="PROSITE" id="PS51755"/>
    </source>
</evidence>
<protein>
    <submittedName>
        <fullName evidence="10">Phosphate regulon transcriptional regulatory protein PhoB (SphR)</fullName>
    </submittedName>
</protein>
<dbReference type="SUPFAM" id="SSF52172">
    <property type="entry name" value="CheY-like"/>
    <property type="match status" value="1"/>
</dbReference>
<keyword evidence="1 6" id="KW-0597">Phosphoprotein</keyword>
<dbReference type="Pfam" id="PF00072">
    <property type="entry name" value="Response_reg"/>
    <property type="match status" value="1"/>
</dbReference>
<name>A0A0K1QEI5_9BACT</name>
<dbReference type="GO" id="GO:0000976">
    <property type="term" value="F:transcription cis-regulatory region binding"/>
    <property type="evidence" value="ECO:0007669"/>
    <property type="project" value="TreeGrafter"/>
</dbReference>
<dbReference type="InterPro" id="IPR001867">
    <property type="entry name" value="OmpR/PhoB-type_DNA-bd"/>
</dbReference>
<feature type="DNA-binding region" description="OmpR/PhoB-type" evidence="7">
    <location>
        <begin position="89"/>
        <end position="184"/>
    </location>
</feature>
<feature type="modified residue" description="4-aspartylphosphate" evidence="6">
    <location>
        <position position="13"/>
    </location>
</feature>
<keyword evidence="2" id="KW-0902">Two-component regulatory system</keyword>
<dbReference type="PROSITE" id="PS51755">
    <property type="entry name" value="OMPR_PHOB"/>
    <property type="match status" value="1"/>
</dbReference>
<organism evidence="10 11">
    <name type="scientific">Labilithrix luteola</name>
    <dbReference type="NCBI Taxonomy" id="1391654"/>
    <lineage>
        <taxon>Bacteria</taxon>
        <taxon>Pseudomonadati</taxon>
        <taxon>Myxococcota</taxon>
        <taxon>Polyangia</taxon>
        <taxon>Polyangiales</taxon>
        <taxon>Labilitrichaceae</taxon>
        <taxon>Labilithrix</taxon>
    </lineage>
</organism>
<dbReference type="EMBL" id="CP012333">
    <property type="protein sequence ID" value="AKV04169.1"/>
    <property type="molecule type" value="Genomic_DNA"/>
</dbReference>
<dbReference type="GO" id="GO:0032993">
    <property type="term" value="C:protein-DNA complex"/>
    <property type="evidence" value="ECO:0007669"/>
    <property type="project" value="TreeGrafter"/>
</dbReference>
<dbReference type="PROSITE" id="PS50110">
    <property type="entry name" value="RESPONSE_REGULATORY"/>
    <property type="match status" value="1"/>
</dbReference>
<dbReference type="GO" id="GO:0005829">
    <property type="term" value="C:cytosol"/>
    <property type="evidence" value="ECO:0007669"/>
    <property type="project" value="TreeGrafter"/>
</dbReference>
<evidence type="ECO:0000256" key="6">
    <source>
        <dbReference type="PROSITE-ProRule" id="PRU00169"/>
    </source>
</evidence>
<dbReference type="CDD" id="cd00383">
    <property type="entry name" value="trans_reg_C"/>
    <property type="match status" value="1"/>
</dbReference>
<dbReference type="SUPFAM" id="SSF46894">
    <property type="entry name" value="C-terminal effector domain of the bipartite response regulators"/>
    <property type="match status" value="1"/>
</dbReference>
<keyword evidence="5" id="KW-0804">Transcription</keyword>
<evidence type="ECO:0000256" key="1">
    <source>
        <dbReference type="ARBA" id="ARBA00022553"/>
    </source>
</evidence>
<feature type="domain" description="Response regulatory" evidence="8">
    <location>
        <begin position="1"/>
        <end position="80"/>
    </location>
</feature>
<dbReference type="InterPro" id="IPR001789">
    <property type="entry name" value="Sig_transdc_resp-reg_receiver"/>
</dbReference>
<feature type="domain" description="OmpR/PhoB-type" evidence="9">
    <location>
        <begin position="89"/>
        <end position="184"/>
    </location>
</feature>
<dbReference type="InterPro" id="IPR039420">
    <property type="entry name" value="WalR-like"/>
</dbReference>
<dbReference type="GO" id="GO:0006355">
    <property type="term" value="P:regulation of DNA-templated transcription"/>
    <property type="evidence" value="ECO:0007669"/>
    <property type="project" value="InterPro"/>
</dbReference>
<keyword evidence="4 7" id="KW-0238">DNA-binding</keyword>
<evidence type="ECO:0000256" key="7">
    <source>
        <dbReference type="PROSITE-ProRule" id="PRU01091"/>
    </source>
</evidence>
<evidence type="ECO:0000313" key="11">
    <source>
        <dbReference type="Proteomes" id="UP000064967"/>
    </source>
</evidence>
<dbReference type="AlphaFoldDB" id="A0A0K1QEI5"/>
<dbReference type="SMART" id="SM00862">
    <property type="entry name" value="Trans_reg_C"/>
    <property type="match status" value="1"/>
</dbReference>
<dbReference type="Pfam" id="PF00486">
    <property type="entry name" value="Trans_reg_C"/>
    <property type="match status" value="1"/>
</dbReference>
<reference evidence="10 11" key="1">
    <citation type="submission" date="2015-08" db="EMBL/GenBank/DDBJ databases">
        <authorList>
            <person name="Babu N.S."/>
            <person name="Beckwith C.J."/>
            <person name="Beseler K.G."/>
            <person name="Brison A."/>
            <person name="Carone J.V."/>
            <person name="Caskin T.P."/>
            <person name="Diamond M."/>
            <person name="Durham M.E."/>
            <person name="Foxe J.M."/>
            <person name="Go M."/>
            <person name="Henderson B.A."/>
            <person name="Jones I.B."/>
            <person name="McGettigan J.A."/>
            <person name="Micheletti S.J."/>
            <person name="Nasrallah M.E."/>
            <person name="Ortiz D."/>
            <person name="Piller C.R."/>
            <person name="Privatt S.R."/>
            <person name="Schneider S.L."/>
            <person name="Sharp S."/>
            <person name="Smith T.C."/>
            <person name="Stanton J.D."/>
            <person name="Ullery H.E."/>
            <person name="Wilson R.J."/>
            <person name="Serrano M.G."/>
            <person name="Buck G."/>
            <person name="Lee V."/>
            <person name="Wang Y."/>
            <person name="Carvalho R."/>
            <person name="Voegtly L."/>
            <person name="Shi R."/>
            <person name="Duckworth R."/>
            <person name="Johnson A."/>
            <person name="Loviza R."/>
            <person name="Walstead R."/>
            <person name="Shah Z."/>
            <person name="Kiflezghi M."/>
            <person name="Wade K."/>
            <person name="Ball S.L."/>
            <person name="Bradley K.W."/>
            <person name="Asai D.J."/>
            <person name="Bowman C.A."/>
            <person name="Russell D.A."/>
            <person name="Pope W.H."/>
            <person name="Jacobs-Sera D."/>
            <person name="Hendrix R.W."/>
            <person name="Hatfull G.F."/>
        </authorList>
    </citation>
    <scope>NUCLEOTIDE SEQUENCE [LARGE SCALE GENOMIC DNA]</scope>
    <source>
        <strain evidence="10 11">DSM 27648</strain>
    </source>
</reference>
<dbReference type="PANTHER" id="PTHR48111:SF1">
    <property type="entry name" value="TWO-COMPONENT RESPONSE REGULATOR ORR33"/>
    <property type="match status" value="1"/>
</dbReference>
<dbReference type="Proteomes" id="UP000064967">
    <property type="component" value="Chromosome"/>
</dbReference>
<dbReference type="Gene3D" id="1.10.10.10">
    <property type="entry name" value="Winged helix-like DNA-binding domain superfamily/Winged helix DNA-binding domain"/>
    <property type="match status" value="1"/>
</dbReference>
<evidence type="ECO:0000313" key="10">
    <source>
        <dbReference type="EMBL" id="AKV04169.1"/>
    </source>
</evidence>
<dbReference type="Gene3D" id="3.40.50.2300">
    <property type="match status" value="1"/>
</dbReference>
<dbReference type="InterPro" id="IPR011006">
    <property type="entry name" value="CheY-like_superfamily"/>
</dbReference>